<evidence type="ECO:0000313" key="10">
    <source>
        <dbReference type="Proteomes" id="UP000222542"/>
    </source>
</evidence>
<dbReference type="Gramene" id="PHT83491">
    <property type="protein sequence ID" value="PHT83491"/>
    <property type="gene ID" value="T459_11934"/>
</dbReference>
<keyword evidence="2" id="KW-0433">Leucine-rich repeat</keyword>
<keyword evidence="10" id="KW-1185">Reference proteome</keyword>
<dbReference type="AlphaFoldDB" id="A0A2G2ZNG7"/>
<keyword evidence="8" id="KW-0812">Transmembrane</keyword>
<evidence type="ECO:0000256" key="4">
    <source>
        <dbReference type="ARBA" id="ARBA00022737"/>
    </source>
</evidence>
<dbReference type="Proteomes" id="UP000222542">
    <property type="component" value="Unassembled WGS sequence"/>
</dbReference>
<dbReference type="InterPro" id="IPR001611">
    <property type="entry name" value="Leu-rich_rpt"/>
</dbReference>
<protein>
    <submittedName>
        <fullName evidence="9">Uncharacterized protein</fullName>
    </submittedName>
</protein>
<dbReference type="GO" id="GO:0016020">
    <property type="term" value="C:membrane"/>
    <property type="evidence" value="ECO:0007669"/>
    <property type="project" value="UniProtKB-SubCell"/>
</dbReference>
<keyword evidence="6" id="KW-0675">Receptor</keyword>
<dbReference type="EMBL" id="AYRZ02000004">
    <property type="protein sequence ID" value="PHT83491.1"/>
    <property type="molecule type" value="Genomic_DNA"/>
</dbReference>
<evidence type="ECO:0000256" key="8">
    <source>
        <dbReference type="SAM" id="Phobius"/>
    </source>
</evidence>
<dbReference type="STRING" id="4072.A0A2G2ZNG7"/>
<dbReference type="FunFam" id="3.80.10.10:FF:000041">
    <property type="entry name" value="LRR receptor-like serine/threonine-protein kinase ERECTA"/>
    <property type="match status" value="1"/>
</dbReference>
<sequence length="207" mass="23189">MTLNDNQLSGSISITLDDLTELRRPYLHSDQLSGPIPSELGNLKNLNGMDLSGNQFSSSIPITLGDLTKLKRLYLQFNQLSSPIRDVVLSYHELEGPILDNKAFTNASLEGNKGLCGNLTGFQPCERPSSHLIGKRRKLILIILLPVMGVLVLLCAFLGVLFMCDKRRRAKDVERWNDDSWLSISMLYGKALYRDILNATEEFDATF</sequence>
<evidence type="ECO:0000313" key="9">
    <source>
        <dbReference type="EMBL" id="PHT83491.1"/>
    </source>
</evidence>
<keyword evidence="7" id="KW-0325">Glycoprotein</keyword>
<comment type="subcellular location">
    <subcellularLocation>
        <location evidence="1">Membrane</location>
        <topology evidence="1">Single-pass type I membrane protein</topology>
    </subcellularLocation>
</comment>
<dbReference type="Pfam" id="PF00560">
    <property type="entry name" value="LRR_1"/>
    <property type="match status" value="1"/>
</dbReference>
<keyword evidence="5 8" id="KW-0472">Membrane</keyword>
<name>A0A2G2ZNG7_CAPAN</name>
<dbReference type="InterPro" id="IPR051716">
    <property type="entry name" value="Plant_RL_S/T_kinase"/>
</dbReference>
<keyword evidence="3" id="KW-0732">Signal</keyword>
<gene>
    <name evidence="9" type="ORF">T459_11934</name>
</gene>
<dbReference type="PANTHER" id="PTHR48053">
    <property type="entry name" value="LEUCINE RICH REPEAT FAMILY PROTEIN, EXPRESSED"/>
    <property type="match status" value="1"/>
</dbReference>
<proteinExistence type="predicted"/>
<reference evidence="9 10" key="1">
    <citation type="journal article" date="2014" name="Nat. Genet.">
        <title>Genome sequence of the hot pepper provides insights into the evolution of pungency in Capsicum species.</title>
        <authorList>
            <person name="Kim S."/>
            <person name="Park M."/>
            <person name="Yeom S.I."/>
            <person name="Kim Y.M."/>
            <person name="Lee J.M."/>
            <person name="Lee H.A."/>
            <person name="Seo E."/>
            <person name="Choi J."/>
            <person name="Cheong K."/>
            <person name="Kim K.T."/>
            <person name="Jung K."/>
            <person name="Lee G.W."/>
            <person name="Oh S.K."/>
            <person name="Bae C."/>
            <person name="Kim S.B."/>
            <person name="Lee H.Y."/>
            <person name="Kim S.Y."/>
            <person name="Kim M.S."/>
            <person name="Kang B.C."/>
            <person name="Jo Y.D."/>
            <person name="Yang H.B."/>
            <person name="Jeong H.J."/>
            <person name="Kang W.H."/>
            <person name="Kwon J.K."/>
            <person name="Shin C."/>
            <person name="Lim J.Y."/>
            <person name="Park J.H."/>
            <person name="Huh J.H."/>
            <person name="Kim J.S."/>
            <person name="Kim B.D."/>
            <person name="Cohen O."/>
            <person name="Paran I."/>
            <person name="Suh M.C."/>
            <person name="Lee S.B."/>
            <person name="Kim Y.K."/>
            <person name="Shin Y."/>
            <person name="Noh S.J."/>
            <person name="Park J."/>
            <person name="Seo Y.S."/>
            <person name="Kwon S.Y."/>
            <person name="Kim H.A."/>
            <person name="Park J.M."/>
            <person name="Kim H.J."/>
            <person name="Choi S.B."/>
            <person name="Bosland P.W."/>
            <person name="Reeves G."/>
            <person name="Jo S.H."/>
            <person name="Lee B.W."/>
            <person name="Cho H.T."/>
            <person name="Choi H.S."/>
            <person name="Lee M.S."/>
            <person name="Yu Y."/>
            <person name="Do Choi Y."/>
            <person name="Park B.S."/>
            <person name="van Deynze A."/>
            <person name="Ashrafi H."/>
            <person name="Hill T."/>
            <person name="Kim W.T."/>
            <person name="Pai H.S."/>
            <person name="Ahn H.K."/>
            <person name="Yeam I."/>
            <person name="Giovannoni J.J."/>
            <person name="Rose J.K."/>
            <person name="Sorensen I."/>
            <person name="Lee S.J."/>
            <person name="Kim R.W."/>
            <person name="Choi I.Y."/>
            <person name="Choi B.S."/>
            <person name="Lim J.S."/>
            <person name="Lee Y.H."/>
            <person name="Choi D."/>
        </authorList>
    </citation>
    <scope>NUCLEOTIDE SEQUENCE [LARGE SCALE GENOMIC DNA]</scope>
    <source>
        <strain evidence="10">cv. CM334</strain>
    </source>
</reference>
<feature type="transmembrane region" description="Helical" evidence="8">
    <location>
        <begin position="139"/>
        <end position="163"/>
    </location>
</feature>
<evidence type="ECO:0000256" key="6">
    <source>
        <dbReference type="ARBA" id="ARBA00023170"/>
    </source>
</evidence>
<comment type="caution">
    <text evidence="9">The sequence shown here is derived from an EMBL/GenBank/DDBJ whole genome shotgun (WGS) entry which is preliminary data.</text>
</comment>
<keyword evidence="4" id="KW-0677">Repeat</keyword>
<evidence type="ECO:0000256" key="5">
    <source>
        <dbReference type="ARBA" id="ARBA00023136"/>
    </source>
</evidence>
<evidence type="ECO:0000256" key="2">
    <source>
        <dbReference type="ARBA" id="ARBA00022614"/>
    </source>
</evidence>
<dbReference type="SUPFAM" id="SSF52058">
    <property type="entry name" value="L domain-like"/>
    <property type="match status" value="1"/>
</dbReference>
<organism evidence="9 10">
    <name type="scientific">Capsicum annuum</name>
    <name type="common">Capsicum pepper</name>
    <dbReference type="NCBI Taxonomy" id="4072"/>
    <lineage>
        <taxon>Eukaryota</taxon>
        <taxon>Viridiplantae</taxon>
        <taxon>Streptophyta</taxon>
        <taxon>Embryophyta</taxon>
        <taxon>Tracheophyta</taxon>
        <taxon>Spermatophyta</taxon>
        <taxon>Magnoliopsida</taxon>
        <taxon>eudicotyledons</taxon>
        <taxon>Gunneridae</taxon>
        <taxon>Pentapetalae</taxon>
        <taxon>asterids</taxon>
        <taxon>lamiids</taxon>
        <taxon>Solanales</taxon>
        <taxon>Solanaceae</taxon>
        <taxon>Solanoideae</taxon>
        <taxon>Capsiceae</taxon>
        <taxon>Capsicum</taxon>
    </lineage>
</organism>
<evidence type="ECO:0000256" key="7">
    <source>
        <dbReference type="ARBA" id="ARBA00023180"/>
    </source>
</evidence>
<dbReference type="InterPro" id="IPR032675">
    <property type="entry name" value="LRR_dom_sf"/>
</dbReference>
<accession>A0A2G2ZNG7</accession>
<dbReference type="Gene3D" id="3.80.10.10">
    <property type="entry name" value="Ribonuclease Inhibitor"/>
    <property type="match status" value="1"/>
</dbReference>
<evidence type="ECO:0000256" key="1">
    <source>
        <dbReference type="ARBA" id="ARBA00004479"/>
    </source>
</evidence>
<evidence type="ECO:0000256" key="3">
    <source>
        <dbReference type="ARBA" id="ARBA00022729"/>
    </source>
</evidence>
<dbReference type="PANTHER" id="PTHR48053:SF163">
    <property type="entry name" value="MDIS1-INTERACTING RECEPTOR LIKE KINASE 2-LIKE"/>
    <property type="match status" value="1"/>
</dbReference>
<reference evidence="9 10" key="2">
    <citation type="journal article" date="2017" name="Genome Biol.">
        <title>New reference genome sequences of hot pepper reveal the massive evolution of plant disease-resistance genes by retroduplication.</title>
        <authorList>
            <person name="Kim S."/>
            <person name="Park J."/>
            <person name="Yeom S.I."/>
            <person name="Kim Y.M."/>
            <person name="Seo E."/>
            <person name="Kim K.T."/>
            <person name="Kim M.S."/>
            <person name="Lee J.M."/>
            <person name="Cheong K."/>
            <person name="Shin H.S."/>
            <person name="Kim S.B."/>
            <person name="Han K."/>
            <person name="Lee J."/>
            <person name="Park M."/>
            <person name="Lee H.A."/>
            <person name="Lee H.Y."/>
            <person name="Lee Y."/>
            <person name="Oh S."/>
            <person name="Lee J.H."/>
            <person name="Choi E."/>
            <person name="Choi E."/>
            <person name="Lee S.E."/>
            <person name="Jeon J."/>
            <person name="Kim H."/>
            <person name="Choi G."/>
            <person name="Song H."/>
            <person name="Lee J."/>
            <person name="Lee S.C."/>
            <person name="Kwon J.K."/>
            <person name="Lee H.Y."/>
            <person name="Koo N."/>
            <person name="Hong Y."/>
            <person name="Kim R.W."/>
            <person name="Kang W.H."/>
            <person name="Huh J.H."/>
            <person name="Kang B.C."/>
            <person name="Yang T.J."/>
            <person name="Lee Y.H."/>
            <person name="Bennetzen J.L."/>
            <person name="Choi D."/>
        </authorList>
    </citation>
    <scope>NUCLEOTIDE SEQUENCE [LARGE SCALE GENOMIC DNA]</scope>
    <source>
        <strain evidence="10">cv. CM334</strain>
    </source>
</reference>
<keyword evidence="8" id="KW-1133">Transmembrane helix</keyword>